<dbReference type="EMBL" id="CP063310">
    <property type="protein sequence ID" value="QOS68155.1"/>
    <property type="molecule type" value="Genomic_DNA"/>
</dbReference>
<dbReference type="GO" id="GO:0003677">
    <property type="term" value="F:DNA binding"/>
    <property type="evidence" value="ECO:0007669"/>
    <property type="project" value="UniProtKB-KW"/>
</dbReference>
<dbReference type="PANTHER" id="PTHR44688">
    <property type="entry name" value="DNA-BINDING TRANSCRIPTIONAL ACTIVATOR DEVR_DOSR"/>
    <property type="match status" value="1"/>
</dbReference>
<gene>
    <name evidence="4" type="ORF">GS424_016975</name>
</gene>
<sequence length="479" mass="50909">MGKASKLSVCSYTKRDWWGAGAVAAFATWNGLAFRMVNAPAVSLPWSFLSFPRRDETWLAALATVLAVALIIGLTTRDRMQRGGTVPAFSAKTPLVAAAICMVLGSAGIVGEFASVAPVLACGILCGAGMAIALCIWVRIVAVGDTSLAPQRLILGFAIAFALDVIAGTLPSTAAHALVSLLPLAWCGCLLALSRQLANTLSTQEAPARSFANTLTLCVAIFGFAVFMGILGFDYDAIDAQRVRFVQASIMAGGAALATLVLTLLNRLSDIERIQIAVPLVLTTAFVLLPISTASILREFAVALAQSTLLLTFVIALFAAREGEGVARFPFLLATLAALNLLGVFIGGVIRNTFGLDATALTFTALLVVYFVLLMILPLSRRRQKVEYVITGASIVSPAEIAQIRCQALAERYPELSAREKDVLLLMLQNYSNARMAETLVVSESTVKTHVRHVYAKMGISSRQQLLTEAESIPLSTAD</sequence>
<accession>A0A6L7IN11</accession>
<dbReference type="InterPro" id="IPR016032">
    <property type="entry name" value="Sig_transdc_resp-reg_C-effctor"/>
</dbReference>
<dbReference type="SMART" id="SM00421">
    <property type="entry name" value="HTH_LUXR"/>
    <property type="match status" value="1"/>
</dbReference>
<dbReference type="RefSeq" id="WP_160940957.1">
    <property type="nucleotide sequence ID" value="NZ_CP063310.1"/>
</dbReference>
<organism evidence="4 5">
    <name type="scientific">Eggerthella guodeyinii</name>
    <dbReference type="NCBI Taxonomy" id="2690837"/>
    <lineage>
        <taxon>Bacteria</taxon>
        <taxon>Bacillati</taxon>
        <taxon>Actinomycetota</taxon>
        <taxon>Coriobacteriia</taxon>
        <taxon>Eggerthellales</taxon>
        <taxon>Eggerthellaceae</taxon>
        <taxon>Eggerthella</taxon>
    </lineage>
</organism>
<evidence type="ECO:0000313" key="4">
    <source>
        <dbReference type="EMBL" id="QOS68155.1"/>
    </source>
</evidence>
<dbReference type="PROSITE" id="PS50043">
    <property type="entry name" value="HTH_LUXR_2"/>
    <property type="match status" value="1"/>
</dbReference>
<keyword evidence="1" id="KW-0805">Transcription regulation</keyword>
<dbReference type="AlphaFoldDB" id="A0A6L7IN11"/>
<dbReference type="KEGG" id="egd:GS424_016975"/>
<dbReference type="PANTHER" id="PTHR44688:SF16">
    <property type="entry name" value="DNA-BINDING TRANSCRIPTIONAL ACTIVATOR DEVR_DOSR"/>
    <property type="match status" value="1"/>
</dbReference>
<dbReference type="InterPro" id="IPR036388">
    <property type="entry name" value="WH-like_DNA-bd_sf"/>
</dbReference>
<keyword evidence="2" id="KW-0238">DNA-binding</keyword>
<dbReference type="InterPro" id="IPR000792">
    <property type="entry name" value="Tscrpt_reg_LuxR_C"/>
</dbReference>
<dbReference type="Pfam" id="PF00196">
    <property type="entry name" value="GerE"/>
    <property type="match status" value="1"/>
</dbReference>
<dbReference type="Gene3D" id="1.10.10.10">
    <property type="entry name" value="Winged helix-like DNA-binding domain superfamily/Winged helix DNA-binding domain"/>
    <property type="match status" value="1"/>
</dbReference>
<reference evidence="4 5" key="1">
    <citation type="submission" date="2020-10" db="EMBL/GenBank/DDBJ databases">
        <title>Eggerthella sp. nov., isolated from human feces.</title>
        <authorList>
            <person name="Yajun G."/>
        </authorList>
    </citation>
    <scope>NUCLEOTIDE SEQUENCE [LARGE SCALE GENOMIC DNA]</scope>
    <source>
        <strain evidence="4 5">HF-1101</strain>
    </source>
</reference>
<evidence type="ECO:0000313" key="5">
    <source>
        <dbReference type="Proteomes" id="UP000478463"/>
    </source>
</evidence>
<dbReference type="SUPFAM" id="SSF46894">
    <property type="entry name" value="C-terminal effector domain of the bipartite response regulators"/>
    <property type="match status" value="1"/>
</dbReference>
<proteinExistence type="predicted"/>
<dbReference type="PRINTS" id="PR00038">
    <property type="entry name" value="HTHLUXR"/>
</dbReference>
<name>A0A6L7IN11_9ACTN</name>
<protein>
    <submittedName>
        <fullName evidence="4">Uncharacterized protein</fullName>
    </submittedName>
</protein>
<evidence type="ECO:0000256" key="3">
    <source>
        <dbReference type="ARBA" id="ARBA00023163"/>
    </source>
</evidence>
<dbReference type="Proteomes" id="UP000478463">
    <property type="component" value="Chromosome"/>
</dbReference>
<dbReference type="CDD" id="cd06170">
    <property type="entry name" value="LuxR_C_like"/>
    <property type="match status" value="1"/>
</dbReference>
<evidence type="ECO:0000256" key="1">
    <source>
        <dbReference type="ARBA" id="ARBA00023015"/>
    </source>
</evidence>
<dbReference type="GO" id="GO:0006355">
    <property type="term" value="P:regulation of DNA-templated transcription"/>
    <property type="evidence" value="ECO:0007669"/>
    <property type="project" value="InterPro"/>
</dbReference>
<keyword evidence="3" id="KW-0804">Transcription</keyword>
<evidence type="ECO:0000256" key="2">
    <source>
        <dbReference type="ARBA" id="ARBA00023125"/>
    </source>
</evidence>